<evidence type="ECO:0000313" key="2">
    <source>
        <dbReference type="EMBL" id="EHR61605.1"/>
    </source>
</evidence>
<dbReference type="InterPro" id="IPR029411">
    <property type="entry name" value="RG-lyase_III"/>
</dbReference>
<organism evidence="2 3">
    <name type="scientific">Saccharomonospora cyanea NA-134</name>
    <dbReference type="NCBI Taxonomy" id="882082"/>
    <lineage>
        <taxon>Bacteria</taxon>
        <taxon>Bacillati</taxon>
        <taxon>Actinomycetota</taxon>
        <taxon>Actinomycetes</taxon>
        <taxon>Pseudonocardiales</taxon>
        <taxon>Pseudonocardiaceae</taxon>
        <taxon>Saccharomonospora</taxon>
    </lineage>
</organism>
<dbReference type="STRING" id="882082.SaccyDRAFT_2759"/>
<dbReference type="Proteomes" id="UP000002791">
    <property type="component" value="Chromosome"/>
</dbReference>
<dbReference type="OrthoDB" id="4408269at2"/>
<keyword evidence="3" id="KW-1185">Reference proteome</keyword>
<evidence type="ECO:0000313" key="3">
    <source>
        <dbReference type="Proteomes" id="UP000002791"/>
    </source>
</evidence>
<dbReference type="AlphaFoldDB" id="H5XGR2"/>
<name>H5XGR2_9PSEU</name>
<evidence type="ECO:0000259" key="1">
    <source>
        <dbReference type="Pfam" id="PF14683"/>
    </source>
</evidence>
<gene>
    <name evidence="2" type="ORF">SaccyDRAFT_2759</name>
</gene>
<dbReference type="Gene3D" id="2.60.40.10">
    <property type="entry name" value="Immunoglobulins"/>
    <property type="match status" value="1"/>
</dbReference>
<sequence length="284" mass="30216">MSASNGTVPSVVDLSAKGDIGRIEASWTARRQYQPLVDHFAVYAAKHRDFRPSADTLIGKTIDTHFRHDGLGPAGQTWYYRVVTVAASGQTSAPAGPLRATSAESVTVSGTPVAVIGDFDRRSLELALAPNGYGDYLDRFPNGADYTHGVSTPGTDWPYLHPGPSDRWAGSRAHTFRLRFTLPEKPATDLALAIWLIDTHASIPGVLEISCNDTAVAGIELEKGATKGSLQGDATVPGNPLVPSIVELPLPADAVKAGENVLTLHKGEGSWHAYDALGVFAPRR</sequence>
<dbReference type="RefSeq" id="WP_005456879.1">
    <property type="nucleotide sequence ID" value="NZ_CM001440.1"/>
</dbReference>
<dbReference type="HOGENOM" id="CLU_1101443_0_0_11"/>
<reference evidence="2 3" key="1">
    <citation type="submission" date="2011-11" db="EMBL/GenBank/DDBJ databases">
        <title>The Noncontiguous Finished sequence of Saccharomonospora cyanea NA-134.</title>
        <authorList>
            <consortium name="US DOE Joint Genome Institute"/>
            <person name="Lucas S."/>
            <person name="Han J."/>
            <person name="Lapidus A."/>
            <person name="Cheng J.-F."/>
            <person name="Goodwin L."/>
            <person name="Pitluck S."/>
            <person name="Peters L."/>
            <person name="Ovchinnikova G."/>
            <person name="Lu M."/>
            <person name="Detter J.C."/>
            <person name="Han C."/>
            <person name="Tapia R."/>
            <person name="Land M."/>
            <person name="Hauser L."/>
            <person name="Kyrpides N."/>
            <person name="Ivanova N."/>
            <person name="Pagani I."/>
            <person name="Brambilla E.-M."/>
            <person name="Klenk H.-P."/>
            <person name="Woyke T."/>
        </authorList>
    </citation>
    <scope>NUCLEOTIDE SEQUENCE [LARGE SCALE GENOMIC DNA]</scope>
    <source>
        <strain evidence="2 3">NA-134</strain>
    </source>
</reference>
<accession>H5XGR2</accession>
<dbReference type="GO" id="GO:0005975">
    <property type="term" value="P:carbohydrate metabolic process"/>
    <property type="evidence" value="ECO:0007669"/>
    <property type="project" value="UniProtKB-ARBA"/>
</dbReference>
<dbReference type="eggNOG" id="COG3537">
    <property type="taxonomic scope" value="Bacteria"/>
</dbReference>
<proteinExistence type="predicted"/>
<dbReference type="EMBL" id="CM001440">
    <property type="protein sequence ID" value="EHR61605.1"/>
    <property type="molecule type" value="Genomic_DNA"/>
</dbReference>
<dbReference type="InterPro" id="IPR008979">
    <property type="entry name" value="Galactose-bd-like_sf"/>
</dbReference>
<dbReference type="InterPro" id="IPR013783">
    <property type="entry name" value="Ig-like_fold"/>
</dbReference>
<dbReference type="SUPFAM" id="SSF49785">
    <property type="entry name" value="Galactose-binding domain-like"/>
    <property type="match status" value="1"/>
</dbReference>
<feature type="domain" description="Rhamnogalacturonan lyase" evidence="1">
    <location>
        <begin position="116"/>
        <end position="276"/>
    </location>
</feature>
<dbReference type="Pfam" id="PF14683">
    <property type="entry name" value="CBM-like"/>
    <property type="match status" value="1"/>
</dbReference>
<protein>
    <recommendedName>
        <fullName evidence="1">Rhamnogalacturonan lyase domain-containing protein</fullName>
    </recommendedName>
</protein>